<evidence type="ECO:0000256" key="2">
    <source>
        <dbReference type="ARBA" id="ARBA00004141"/>
    </source>
</evidence>
<dbReference type="InterPro" id="IPR000700">
    <property type="entry name" value="PAS-assoc_C"/>
</dbReference>
<dbReference type="SUPFAM" id="SSF55785">
    <property type="entry name" value="PYP-like sensor domain (PAS domain)"/>
    <property type="match status" value="1"/>
</dbReference>
<evidence type="ECO:0000256" key="4">
    <source>
        <dbReference type="ARBA" id="ARBA00012438"/>
    </source>
</evidence>
<name>A0A285KRC9_9ACTN</name>
<dbReference type="EMBL" id="OBDY01000053">
    <property type="protein sequence ID" value="SNY74763.1"/>
    <property type="molecule type" value="Genomic_DNA"/>
</dbReference>
<dbReference type="Pfam" id="PF00512">
    <property type="entry name" value="HisKA"/>
    <property type="match status" value="1"/>
</dbReference>
<protein>
    <recommendedName>
        <fullName evidence="14">Sensor-like histidine kinase SenX3</fullName>
        <ecNumber evidence="4">2.7.13.3</ecNumber>
    </recommendedName>
</protein>
<dbReference type="SMART" id="SM00091">
    <property type="entry name" value="PAS"/>
    <property type="match status" value="1"/>
</dbReference>
<keyword evidence="12" id="KW-0902">Two-component regulatory system</keyword>
<evidence type="ECO:0000256" key="3">
    <source>
        <dbReference type="ARBA" id="ARBA00004236"/>
    </source>
</evidence>
<dbReference type="SMART" id="SM00086">
    <property type="entry name" value="PAC"/>
    <property type="match status" value="1"/>
</dbReference>
<dbReference type="CDD" id="cd00082">
    <property type="entry name" value="HisKA"/>
    <property type="match status" value="1"/>
</dbReference>
<dbReference type="GO" id="GO:0000155">
    <property type="term" value="F:phosphorelay sensor kinase activity"/>
    <property type="evidence" value="ECO:0007669"/>
    <property type="project" value="InterPro"/>
</dbReference>
<evidence type="ECO:0000256" key="13">
    <source>
        <dbReference type="ARBA" id="ARBA00023136"/>
    </source>
</evidence>
<dbReference type="RefSeq" id="WP_097329200.1">
    <property type="nucleotide sequence ID" value="NZ_OBDY01000053.1"/>
</dbReference>
<evidence type="ECO:0000256" key="1">
    <source>
        <dbReference type="ARBA" id="ARBA00000085"/>
    </source>
</evidence>
<evidence type="ECO:0000256" key="14">
    <source>
        <dbReference type="ARBA" id="ARBA00039401"/>
    </source>
</evidence>
<evidence type="ECO:0000256" key="8">
    <source>
        <dbReference type="ARBA" id="ARBA00022741"/>
    </source>
</evidence>
<dbReference type="CDD" id="cd00130">
    <property type="entry name" value="PAS"/>
    <property type="match status" value="1"/>
</dbReference>
<comment type="subcellular location">
    <subcellularLocation>
        <location evidence="3">Cell membrane</location>
    </subcellularLocation>
    <subcellularLocation>
        <location evidence="2">Membrane</location>
        <topology evidence="2">Multi-pass membrane protein</topology>
    </subcellularLocation>
</comment>
<dbReference type="PRINTS" id="PR00344">
    <property type="entry name" value="BCTRLSENSOR"/>
</dbReference>
<accession>A0A285KRC9</accession>
<evidence type="ECO:0000256" key="5">
    <source>
        <dbReference type="ARBA" id="ARBA00022553"/>
    </source>
</evidence>
<feature type="domain" description="PAC" evidence="17">
    <location>
        <begin position="380"/>
        <end position="432"/>
    </location>
</feature>
<dbReference type="PROSITE" id="PS50109">
    <property type="entry name" value="HIS_KIN"/>
    <property type="match status" value="1"/>
</dbReference>
<keyword evidence="5" id="KW-0597">Phosphoprotein</keyword>
<dbReference type="InterPro" id="IPR004358">
    <property type="entry name" value="Sig_transdc_His_kin-like_C"/>
</dbReference>
<proteinExistence type="predicted"/>
<dbReference type="PANTHER" id="PTHR42878:SF7">
    <property type="entry name" value="SENSOR HISTIDINE KINASE GLRK"/>
    <property type="match status" value="1"/>
</dbReference>
<dbReference type="PANTHER" id="PTHR42878">
    <property type="entry name" value="TWO-COMPONENT HISTIDINE KINASE"/>
    <property type="match status" value="1"/>
</dbReference>
<dbReference type="InterPro" id="IPR000014">
    <property type="entry name" value="PAS"/>
</dbReference>
<dbReference type="InterPro" id="IPR003661">
    <property type="entry name" value="HisK_dim/P_dom"/>
</dbReference>
<dbReference type="InterPro" id="IPR001610">
    <property type="entry name" value="PAC"/>
</dbReference>
<organism evidence="18 19">
    <name type="scientific">Paractinoplanes atraurantiacus</name>
    <dbReference type="NCBI Taxonomy" id="1036182"/>
    <lineage>
        <taxon>Bacteria</taxon>
        <taxon>Bacillati</taxon>
        <taxon>Actinomycetota</taxon>
        <taxon>Actinomycetes</taxon>
        <taxon>Micromonosporales</taxon>
        <taxon>Micromonosporaceae</taxon>
        <taxon>Paractinoplanes</taxon>
    </lineage>
</organism>
<dbReference type="SUPFAM" id="SSF55874">
    <property type="entry name" value="ATPase domain of HSP90 chaperone/DNA topoisomerase II/histidine kinase"/>
    <property type="match status" value="1"/>
</dbReference>
<gene>
    <name evidence="18" type="ORF">SAMN05421748_15311</name>
</gene>
<keyword evidence="10" id="KW-0067">ATP-binding</keyword>
<dbReference type="GO" id="GO:0007234">
    <property type="term" value="P:osmosensory signaling via phosphorelay pathway"/>
    <property type="evidence" value="ECO:0007669"/>
    <property type="project" value="TreeGrafter"/>
</dbReference>
<dbReference type="GO" id="GO:0005886">
    <property type="term" value="C:plasma membrane"/>
    <property type="evidence" value="ECO:0007669"/>
    <property type="project" value="UniProtKB-SubCell"/>
</dbReference>
<dbReference type="NCBIfam" id="TIGR00229">
    <property type="entry name" value="sensory_box"/>
    <property type="match status" value="1"/>
</dbReference>
<dbReference type="EC" id="2.7.13.3" evidence="4"/>
<evidence type="ECO:0000256" key="10">
    <source>
        <dbReference type="ARBA" id="ARBA00022840"/>
    </source>
</evidence>
<dbReference type="Gene3D" id="3.30.450.20">
    <property type="entry name" value="PAS domain"/>
    <property type="match status" value="3"/>
</dbReference>
<dbReference type="InterPro" id="IPR036097">
    <property type="entry name" value="HisK_dim/P_sf"/>
</dbReference>
<feature type="domain" description="PAS" evidence="16">
    <location>
        <begin position="306"/>
        <end position="376"/>
    </location>
</feature>
<dbReference type="OrthoDB" id="9764154at2"/>
<dbReference type="GO" id="GO:0000156">
    <property type="term" value="F:phosphorelay response regulator activity"/>
    <property type="evidence" value="ECO:0007669"/>
    <property type="project" value="TreeGrafter"/>
</dbReference>
<dbReference type="Pfam" id="PF02518">
    <property type="entry name" value="HATPase_c"/>
    <property type="match status" value="1"/>
</dbReference>
<dbReference type="PROSITE" id="PS50112">
    <property type="entry name" value="PAS"/>
    <property type="match status" value="1"/>
</dbReference>
<evidence type="ECO:0000259" key="16">
    <source>
        <dbReference type="PROSITE" id="PS50112"/>
    </source>
</evidence>
<keyword evidence="6" id="KW-0808">Transferase</keyword>
<dbReference type="InterPro" id="IPR003594">
    <property type="entry name" value="HATPase_dom"/>
</dbReference>
<evidence type="ECO:0000256" key="11">
    <source>
        <dbReference type="ARBA" id="ARBA00022989"/>
    </source>
</evidence>
<dbReference type="GO" id="GO:0005524">
    <property type="term" value="F:ATP binding"/>
    <property type="evidence" value="ECO:0007669"/>
    <property type="project" value="UniProtKB-KW"/>
</dbReference>
<dbReference type="Proteomes" id="UP000219612">
    <property type="component" value="Unassembled WGS sequence"/>
</dbReference>
<dbReference type="InterPro" id="IPR013656">
    <property type="entry name" value="PAS_4"/>
</dbReference>
<keyword evidence="13" id="KW-0472">Membrane</keyword>
<dbReference type="SMART" id="SM00387">
    <property type="entry name" value="HATPase_c"/>
    <property type="match status" value="1"/>
</dbReference>
<dbReference type="InterPro" id="IPR035965">
    <property type="entry name" value="PAS-like_dom_sf"/>
</dbReference>
<comment type="catalytic activity">
    <reaction evidence="1">
        <text>ATP + protein L-histidine = ADP + protein N-phospho-L-histidine.</text>
        <dbReference type="EC" id="2.7.13.3"/>
    </reaction>
</comment>
<keyword evidence="11" id="KW-1133">Transmembrane helix</keyword>
<evidence type="ECO:0000256" key="9">
    <source>
        <dbReference type="ARBA" id="ARBA00022777"/>
    </source>
</evidence>
<evidence type="ECO:0000313" key="19">
    <source>
        <dbReference type="Proteomes" id="UP000219612"/>
    </source>
</evidence>
<keyword evidence="19" id="KW-1185">Reference proteome</keyword>
<feature type="domain" description="Histidine kinase" evidence="15">
    <location>
        <begin position="457"/>
        <end position="664"/>
    </location>
</feature>
<keyword evidence="9" id="KW-0418">Kinase</keyword>
<reference evidence="18 19" key="1">
    <citation type="submission" date="2017-09" db="EMBL/GenBank/DDBJ databases">
        <authorList>
            <person name="Ehlers B."/>
            <person name="Leendertz F.H."/>
        </authorList>
    </citation>
    <scope>NUCLEOTIDE SEQUENCE [LARGE SCALE GENOMIC DNA]</scope>
    <source>
        <strain evidence="18 19">CGMCC 4.6857</strain>
    </source>
</reference>
<evidence type="ECO:0000256" key="12">
    <source>
        <dbReference type="ARBA" id="ARBA00023012"/>
    </source>
</evidence>
<keyword evidence="8" id="KW-0547">Nucleotide-binding</keyword>
<dbReference type="CDD" id="cd18774">
    <property type="entry name" value="PDC2_HK_sensor"/>
    <property type="match status" value="1"/>
</dbReference>
<dbReference type="GO" id="GO:0030295">
    <property type="term" value="F:protein kinase activator activity"/>
    <property type="evidence" value="ECO:0007669"/>
    <property type="project" value="TreeGrafter"/>
</dbReference>
<dbReference type="Pfam" id="PF08448">
    <property type="entry name" value="PAS_4"/>
    <property type="match status" value="1"/>
</dbReference>
<evidence type="ECO:0000313" key="18">
    <source>
        <dbReference type="EMBL" id="SNY74763.1"/>
    </source>
</evidence>
<evidence type="ECO:0000256" key="6">
    <source>
        <dbReference type="ARBA" id="ARBA00022679"/>
    </source>
</evidence>
<sequence>MRLARRIRPALVPLLIWLVLVAVGTAVLFWQQYDSRQSLAQRFNLRVGLLGDFVTSYTGDLMDRERVQARASLSDPTVDARDFARAVAGFGYPAAVLLDSKGRALQVVPHDPTIIGKDLAARYTHLWTALNDGRTAVSPVVSSAVRGLPVVAFAVPFQTTSGRRVFSGAVEIRDSPLSTYLSTALTYSGAQVQLVDGNGSIVAANGTLDGAVPTLAGENEPLAAALRQNAKGRYQAGGRWWRYSSTPIEGTPWRLSAAVPEDVLFATLGDNEIAGRAGLAGAAVVGLLVVAAAGRARRSRQDLRLSEDRFRKVFDGSRIGMTLTDTEGRYVRVNPAAAELFGRSEADLIGRRSDDITHPDDVGRAAEHIRDCLSGRTDGFDLEKRYVHADGRIIDASVTSALLRDNEGRPQYFAMQIIDTTERRALERARLADRAELAEHAERLQQVNAHLGDVMAMLSHDVRQPLTRIIGLGELLLDDWGESTAEAKLHDVRRMTAAGHSASELVTDILTLAQLDAGALVARPVRVDLSHLVRAAVAAEQVTVVAPDEIYGFADPKHLQLILGNLIANADKYGEPPVTVTVANRRDHVEVKVADEGEGVPEAFVEHLFDRFARAESGVATRTSGTGLGLYLVRQLAQAGGLDVSYRPNQPRGAAFLVTVPHAYEAPVYDPRAEETKRVTSPRRTSAN</sequence>
<evidence type="ECO:0000259" key="15">
    <source>
        <dbReference type="PROSITE" id="PS50109"/>
    </source>
</evidence>
<dbReference type="InterPro" id="IPR036890">
    <property type="entry name" value="HATPase_C_sf"/>
</dbReference>
<dbReference type="PROSITE" id="PS50113">
    <property type="entry name" value="PAC"/>
    <property type="match status" value="1"/>
</dbReference>
<dbReference type="InterPro" id="IPR050351">
    <property type="entry name" value="BphY/WalK/GraS-like"/>
</dbReference>
<keyword evidence="7" id="KW-0812">Transmembrane</keyword>
<dbReference type="Gene3D" id="1.10.287.130">
    <property type="match status" value="1"/>
</dbReference>
<dbReference type="InterPro" id="IPR005467">
    <property type="entry name" value="His_kinase_dom"/>
</dbReference>
<dbReference type="SUPFAM" id="SSF47384">
    <property type="entry name" value="Homodimeric domain of signal transducing histidine kinase"/>
    <property type="match status" value="1"/>
</dbReference>
<dbReference type="SMART" id="SM00388">
    <property type="entry name" value="HisKA"/>
    <property type="match status" value="1"/>
</dbReference>
<dbReference type="AlphaFoldDB" id="A0A285KRC9"/>
<evidence type="ECO:0000259" key="17">
    <source>
        <dbReference type="PROSITE" id="PS50113"/>
    </source>
</evidence>
<evidence type="ECO:0000256" key="7">
    <source>
        <dbReference type="ARBA" id="ARBA00022692"/>
    </source>
</evidence>
<dbReference type="Gene3D" id="3.30.565.10">
    <property type="entry name" value="Histidine kinase-like ATPase, C-terminal domain"/>
    <property type="match status" value="1"/>
</dbReference>